<evidence type="ECO:0000256" key="3">
    <source>
        <dbReference type="ARBA" id="ARBA00022679"/>
    </source>
</evidence>
<accession>A0ABR9VRY3</accession>
<dbReference type="Proteomes" id="UP000658720">
    <property type="component" value="Unassembled WGS sequence"/>
</dbReference>
<organism evidence="13 14">
    <name type="scientific">Synechocystis salina LEGE 00031</name>
    <dbReference type="NCBI Taxonomy" id="1828736"/>
    <lineage>
        <taxon>Bacteria</taxon>
        <taxon>Bacillati</taxon>
        <taxon>Cyanobacteriota</taxon>
        <taxon>Cyanophyceae</taxon>
        <taxon>Synechococcales</taxon>
        <taxon>Merismopediaceae</taxon>
        <taxon>Synechocystis</taxon>
    </lineage>
</organism>
<dbReference type="PANTHER" id="PTHR24363">
    <property type="entry name" value="SERINE/THREONINE PROTEIN KINASE"/>
    <property type="match status" value="1"/>
</dbReference>
<dbReference type="PANTHER" id="PTHR24363:SF0">
    <property type="entry name" value="SERINE_THREONINE KINASE LIKE DOMAIN CONTAINING 1"/>
    <property type="match status" value="1"/>
</dbReference>
<feature type="compositionally biased region" description="Polar residues" evidence="10">
    <location>
        <begin position="331"/>
        <end position="341"/>
    </location>
</feature>
<comment type="catalytic activity">
    <reaction evidence="7">
        <text>L-threonyl-[protein] + ATP = O-phospho-L-threonyl-[protein] + ADP + H(+)</text>
        <dbReference type="Rhea" id="RHEA:46608"/>
        <dbReference type="Rhea" id="RHEA-COMP:11060"/>
        <dbReference type="Rhea" id="RHEA-COMP:11605"/>
        <dbReference type="ChEBI" id="CHEBI:15378"/>
        <dbReference type="ChEBI" id="CHEBI:30013"/>
        <dbReference type="ChEBI" id="CHEBI:30616"/>
        <dbReference type="ChEBI" id="CHEBI:61977"/>
        <dbReference type="ChEBI" id="CHEBI:456216"/>
        <dbReference type="EC" id="2.7.11.1"/>
    </reaction>
</comment>
<keyword evidence="11" id="KW-0472">Membrane</keyword>
<dbReference type="RefSeq" id="WP_194018972.1">
    <property type="nucleotide sequence ID" value="NZ_JADEVV010000007.1"/>
</dbReference>
<dbReference type="EC" id="2.7.11.1" evidence="1"/>
<evidence type="ECO:0000259" key="12">
    <source>
        <dbReference type="PROSITE" id="PS50011"/>
    </source>
</evidence>
<proteinExistence type="predicted"/>
<name>A0ABR9VRY3_9SYNC</name>
<feature type="transmembrane region" description="Helical" evidence="11">
    <location>
        <begin position="459"/>
        <end position="492"/>
    </location>
</feature>
<keyword evidence="2 13" id="KW-0723">Serine/threonine-protein kinase</keyword>
<comment type="catalytic activity">
    <reaction evidence="8">
        <text>L-seryl-[protein] + ATP = O-phospho-L-seryl-[protein] + ADP + H(+)</text>
        <dbReference type="Rhea" id="RHEA:17989"/>
        <dbReference type="Rhea" id="RHEA-COMP:9863"/>
        <dbReference type="Rhea" id="RHEA-COMP:11604"/>
        <dbReference type="ChEBI" id="CHEBI:15378"/>
        <dbReference type="ChEBI" id="CHEBI:29999"/>
        <dbReference type="ChEBI" id="CHEBI:30616"/>
        <dbReference type="ChEBI" id="CHEBI:83421"/>
        <dbReference type="ChEBI" id="CHEBI:456216"/>
        <dbReference type="EC" id="2.7.11.1"/>
    </reaction>
</comment>
<dbReference type="Gene3D" id="3.30.200.20">
    <property type="entry name" value="Phosphorylase Kinase, domain 1"/>
    <property type="match status" value="1"/>
</dbReference>
<evidence type="ECO:0000256" key="1">
    <source>
        <dbReference type="ARBA" id="ARBA00012513"/>
    </source>
</evidence>
<dbReference type="GO" id="GO:0004674">
    <property type="term" value="F:protein serine/threonine kinase activity"/>
    <property type="evidence" value="ECO:0007669"/>
    <property type="project" value="UniProtKB-KW"/>
</dbReference>
<keyword evidence="3" id="KW-0808">Transferase</keyword>
<evidence type="ECO:0000256" key="4">
    <source>
        <dbReference type="ARBA" id="ARBA00022741"/>
    </source>
</evidence>
<keyword evidence="11" id="KW-1133">Transmembrane helix</keyword>
<dbReference type="SUPFAM" id="SSF56112">
    <property type="entry name" value="Protein kinase-like (PK-like)"/>
    <property type="match status" value="1"/>
</dbReference>
<evidence type="ECO:0000256" key="5">
    <source>
        <dbReference type="ARBA" id="ARBA00022777"/>
    </source>
</evidence>
<reference evidence="13 14" key="1">
    <citation type="submission" date="2020-10" db="EMBL/GenBank/DDBJ databases">
        <authorList>
            <person name="Castelo-Branco R."/>
            <person name="Eusebio N."/>
            <person name="Adriana R."/>
            <person name="Vieira A."/>
            <person name="Brugerolle De Fraissinette N."/>
            <person name="Rezende De Castro R."/>
            <person name="Schneider M.P."/>
            <person name="Vasconcelos V."/>
            <person name="Leao P.N."/>
        </authorList>
    </citation>
    <scope>NUCLEOTIDE SEQUENCE [LARGE SCALE GENOMIC DNA]</scope>
    <source>
        <strain evidence="13 14">LEGE 00031</strain>
    </source>
</reference>
<dbReference type="SMART" id="SM00220">
    <property type="entry name" value="S_TKc"/>
    <property type="match status" value="1"/>
</dbReference>
<keyword evidence="11" id="KW-0812">Transmembrane</keyword>
<evidence type="ECO:0000256" key="11">
    <source>
        <dbReference type="SAM" id="Phobius"/>
    </source>
</evidence>
<evidence type="ECO:0000256" key="7">
    <source>
        <dbReference type="ARBA" id="ARBA00047899"/>
    </source>
</evidence>
<dbReference type="Gene3D" id="1.10.510.10">
    <property type="entry name" value="Transferase(Phosphotransferase) domain 1"/>
    <property type="match status" value="1"/>
</dbReference>
<feature type="transmembrane region" description="Helical" evidence="11">
    <location>
        <begin position="428"/>
        <end position="447"/>
    </location>
</feature>
<dbReference type="EMBL" id="JADEVV010000007">
    <property type="protein sequence ID" value="MBE9253011.1"/>
    <property type="molecule type" value="Genomic_DNA"/>
</dbReference>
<dbReference type="Pfam" id="PF00069">
    <property type="entry name" value="Pkinase"/>
    <property type="match status" value="1"/>
</dbReference>
<comment type="caution">
    <text evidence="13">The sequence shown here is derived from an EMBL/GenBank/DDBJ whole genome shotgun (WGS) entry which is preliminary data.</text>
</comment>
<feature type="domain" description="Protein kinase" evidence="12">
    <location>
        <begin position="46"/>
        <end position="314"/>
    </location>
</feature>
<evidence type="ECO:0000256" key="9">
    <source>
        <dbReference type="PROSITE-ProRule" id="PRU10141"/>
    </source>
</evidence>
<keyword evidence="5 13" id="KW-0418">Kinase</keyword>
<protein>
    <recommendedName>
        <fullName evidence="1">non-specific serine/threonine protein kinase</fullName>
        <ecNumber evidence="1">2.7.11.1</ecNumber>
    </recommendedName>
</protein>
<evidence type="ECO:0000256" key="8">
    <source>
        <dbReference type="ARBA" id="ARBA00048679"/>
    </source>
</evidence>
<dbReference type="InterPro" id="IPR000719">
    <property type="entry name" value="Prot_kinase_dom"/>
</dbReference>
<keyword evidence="6 9" id="KW-0067">ATP-binding</keyword>
<gene>
    <name evidence="13" type="ORF">IQ217_03875</name>
</gene>
<evidence type="ECO:0000256" key="2">
    <source>
        <dbReference type="ARBA" id="ARBA00022527"/>
    </source>
</evidence>
<feature type="region of interest" description="Disordered" evidence="10">
    <location>
        <begin position="315"/>
        <end position="358"/>
    </location>
</feature>
<evidence type="ECO:0000256" key="10">
    <source>
        <dbReference type="SAM" id="MobiDB-lite"/>
    </source>
</evidence>
<evidence type="ECO:0000256" key="6">
    <source>
        <dbReference type="ARBA" id="ARBA00022840"/>
    </source>
</evidence>
<sequence>MDLLCTRPGCARLNSFPDLDNRNTLQTVQQRFCTSCRMPLILAGRYLPVKLLGQGGFGAAYLALDRFTPTMRFCVVKQFQPSGNLNQEQLDLALSLFEREAVVLEKLGNRHDQIPDLFAYFPLLVDDPRTGKQDQFFYLVQEFINGQDLEKTVEKHGPMAEAEVLWVLTEMLKILSFVHGTGAIHRDIKPSNLMRDQEGKLYLLDFGAVKQATAGVGTSNESSTGIYSMGFAPPEQMAGNQVYPATDLYALAVTCLYLLTGKTAQDLYDAYHNQWNWRSPGLQVSQPLADVIDRLLLPTPKDRYASAEEVLAVLNGGKGNQGKSPPVAVASTPQGANTQIQPTPAGSAPTPAPPKTPGKISQAVQNLPVIKVLFQGALTGSVVVFWGIIAVTLFPQTNISLGILGMVVAGIIFAQFKRWLEVTEMLSLNTLTILALLAVPGLSRWPVIVELAAQLDFPVLVTVIIAAMAGAIAVMATIALFLLILKLLFAVLSKV</sequence>
<dbReference type="CDD" id="cd14014">
    <property type="entry name" value="STKc_PknB_like"/>
    <property type="match status" value="1"/>
</dbReference>
<dbReference type="InterPro" id="IPR017441">
    <property type="entry name" value="Protein_kinase_ATP_BS"/>
</dbReference>
<keyword evidence="4 9" id="KW-0547">Nucleotide-binding</keyword>
<evidence type="ECO:0000313" key="13">
    <source>
        <dbReference type="EMBL" id="MBE9253011.1"/>
    </source>
</evidence>
<dbReference type="PROSITE" id="PS00107">
    <property type="entry name" value="PROTEIN_KINASE_ATP"/>
    <property type="match status" value="1"/>
</dbReference>
<evidence type="ECO:0000313" key="14">
    <source>
        <dbReference type="Proteomes" id="UP000658720"/>
    </source>
</evidence>
<feature type="binding site" evidence="9">
    <location>
        <position position="77"/>
    </location>
    <ligand>
        <name>ATP</name>
        <dbReference type="ChEBI" id="CHEBI:30616"/>
    </ligand>
</feature>
<dbReference type="InterPro" id="IPR011009">
    <property type="entry name" value="Kinase-like_dom_sf"/>
</dbReference>
<dbReference type="PROSITE" id="PS50011">
    <property type="entry name" value="PROTEIN_KINASE_DOM"/>
    <property type="match status" value="1"/>
</dbReference>
<keyword evidence="14" id="KW-1185">Reference proteome</keyword>
<dbReference type="NCBIfam" id="NF045510">
    <property type="entry name" value="4Cys_prefix_kin"/>
    <property type="match status" value="1"/>
</dbReference>
<feature type="transmembrane region" description="Helical" evidence="11">
    <location>
        <begin position="372"/>
        <end position="393"/>
    </location>
</feature>